<accession>A0A0A0K4T3</accession>
<dbReference type="EMBL" id="CM002928">
    <property type="protein sequence ID" value="KGN44725.1"/>
    <property type="molecule type" value="Genomic_DNA"/>
</dbReference>
<reference evidence="1 2" key="1">
    <citation type="journal article" date="2009" name="Nat. Genet.">
        <title>The genome of the cucumber, Cucumis sativus L.</title>
        <authorList>
            <person name="Huang S."/>
            <person name="Li R."/>
            <person name="Zhang Z."/>
            <person name="Li L."/>
            <person name="Gu X."/>
            <person name="Fan W."/>
            <person name="Lucas W.J."/>
            <person name="Wang X."/>
            <person name="Xie B."/>
            <person name="Ni P."/>
            <person name="Ren Y."/>
            <person name="Zhu H."/>
            <person name="Li J."/>
            <person name="Lin K."/>
            <person name="Jin W."/>
            <person name="Fei Z."/>
            <person name="Li G."/>
            <person name="Staub J."/>
            <person name="Kilian A."/>
            <person name="van der Vossen E.A."/>
            <person name="Wu Y."/>
            <person name="Guo J."/>
            <person name="He J."/>
            <person name="Jia Z."/>
            <person name="Ren Y."/>
            <person name="Tian G."/>
            <person name="Lu Y."/>
            <person name="Ruan J."/>
            <person name="Qian W."/>
            <person name="Wang M."/>
            <person name="Huang Q."/>
            <person name="Li B."/>
            <person name="Xuan Z."/>
            <person name="Cao J."/>
            <person name="Asan"/>
            <person name="Wu Z."/>
            <person name="Zhang J."/>
            <person name="Cai Q."/>
            <person name="Bai Y."/>
            <person name="Zhao B."/>
            <person name="Han Y."/>
            <person name="Li Y."/>
            <person name="Li X."/>
            <person name="Wang S."/>
            <person name="Shi Q."/>
            <person name="Liu S."/>
            <person name="Cho W.K."/>
            <person name="Kim J.Y."/>
            <person name="Xu Y."/>
            <person name="Heller-Uszynska K."/>
            <person name="Miao H."/>
            <person name="Cheng Z."/>
            <person name="Zhang S."/>
            <person name="Wu J."/>
            <person name="Yang Y."/>
            <person name="Kang H."/>
            <person name="Li M."/>
            <person name="Liang H."/>
            <person name="Ren X."/>
            <person name="Shi Z."/>
            <person name="Wen M."/>
            <person name="Jian M."/>
            <person name="Yang H."/>
            <person name="Zhang G."/>
            <person name="Yang Z."/>
            <person name="Chen R."/>
            <person name="Liu S."/>
            <person name="Li J."/>
            <person name="Ma L."/>
            <person name="Liu H."/>
            <person name="Zhou Y."/>
            <person name="Zhao J."/>
            <person name="Fang X."/>
            <person name="Li G."/>
            <person name="Fang L."/>
            <person name="Li Y."/>
            <person name="Liu D."/>
            <person name="Zheng H."/>
            <person name="Zhang Y."/>
            <person name="Qin N."/>
            <person name="Li Z."/>
            <person name="Yang G."/>
            <person name="Yang S."/>
            <person name="Bolund L."/>
            <person name="Kristiansen K."/>
            <person name="Zheng H."/>
            <person name="Li S."/>
            <person name="Zhang X."/>
            <person name="Yang H."/>
            <person name="Wang J."/>
            <person name="Sun R."/>
            <person name="Zhang B."/>
            <person name="Jiang S."/>
            <person name="Wang J."/>
            <person name="Du Y."/>
            <person name="Li S."/>
        </authorList>
    </citation>
    <scope>NUCLEOTIDE SEQUENCE [LARGE SCALE GENOMIC DNA]</scope>
    <source>
        <strain evidence="2">cv. 9930</strain>
    </source>
</reference>
<keyword evidence="2" id="KW-1185">Reference proteome</keyword>
<proteinExistence type="predicted"/>
<dbReference type="Proteomes" id="UP000029981">
    <property type="component" value="Chromosome 7"/>
</dbReference>
<gene>
    <name evidence="1" type="ORF">Csa_7G374680</name>
</gene>
<dbReference type="AlphaFoldDB" id="A0A0A0K4T3"/>
<organism evidence="1 2">
    <name type="scientific">Cucumis sativus</name>
    <name type="common">Cucumber</name>
    <dbReference type="NCBI Taxonomy" id="3659"/>
    <lineage>
        <taxon>Eukaryota</taxon>
        <taxon>Viridiplantae</taxon>
        <taxon>Streptophyta</taxon>
        <taxon>Embryophyta</taxon>
        <taxon>Tracheophyta</taxon>
        <taxon>Spermatophyta</taxon>
        <taxon>Magnoliopsida</taxon>
        <taxon>eudicotyledons</taxon>
        <taxon>Gunneridae</taxon>
        <taxon>Pentapetalae</taxon>
        <taxon>rosids</taxon>
        <taxon>fabids</taxon>
        <taxon>Cucurbitales</taxon>
        <taxon>Cucurbitaceae</taxon>
        <taxon>Benincaseae</taxon>
        <taxon>Cucumis</taxon>
    </lineage>
</organism>
<evidence type="ECO:0000313" key="2">
    <source>
        <dbReference type="Proteomes" id="UP000029981"/>
    </source>
</evidence>
<reference evidence="1 2" key="3">
    <citation type="journal article" date="2010" name="BMC Genomics">
        <title>Transcriptome sequencing and comparative analysis of cucumber flowers with different sex types.</title>
        <authorList>
            <person name="Guo S."/>
            <person name="Zheng Y."/>
            <person name="Joung J.G."/>
            <person name="Liu S."/>
            <person name="Zhang Z."/>
            <person name="Crasta O.R."/>
            <person name="Sobral B.W."/>
            <person name="Xu Y."/>
            <person name="Huang S."/>
            <person name="Fei Z."/>
        </authorList>
    </citation>
    <scope>NUCLEOTIDE SEQUENCE [LARGE SCALE GENOMIC DNA]</scope>
    <source>
        <strain evidence="2">cv. 9930</strain>
    </source>
</reference>
<dbReference type="Gramene" id="KGN44725">
    <property type="protein sequence ID" value="KGN44725"/>
    <property type="gene ID" value="Csa_7G374680"/>
</dbReference>
<evidence type="ECO:0000313" key="1">
    <source>
        <dbReference type="EMBL" id="KGN44725.1"/>
    </source>
</evidence>
<protein>
    <submittedName>
        <fullName evidence="1">Uncharacterized protein</fullName>
    </submittedName>
</protein>
<reference evidence="1 2" key="4">
    <citation type="journal article" date="2011" name="BMC Genomics">
        <title>RNA-Seq improves annotation of protein-coding genes in the cucumber genome.</title>
        <authorList>
            <person name="Li Z."/>
            <person name="Zhang Z."/>
            <person name="Yan P."/>
            <person name="Huang S."/>
            <person name="Fei Z."/>
            <person name="Lin K."/>
        </authorList>
    </citation>
    <scope>NUCLEOTIDE SEQUENCE [LARGE SCALE GENOMIC DNA]</scope>
    <source>
        <strain evidence="2">cv. 9930</strain>
    </source>
</reference>
<reference evidence="1 2" key="2">
    <citation type="journal article" date="2009" name="PLoS ONE">
        <title>An integrated genetic and cytogenetic map of the cucumber genome.</title>
        <authorList>
            <person name="Ren Y."/>
            <person name="Zhang Z."/>
            <person name="Liu J."/>
            <person name="Staub J.E."/>
            <person name="Han Y."/>
            <person name="Cheng Z."/>
            <person name="Li X."/>
            <person name="Lu J."/>
            <person name="Miao H."/>
            <person name="Kang H."/>
            <person name="Xie B."/>
            <person name="Gu X."/>
            <person name="Wang X."/>
            <person name="Du Y."/>
            <person name="Jin W."/>
            <person name="Huang S."/>
        </authorList>
    </citation>
    <scope>NUCLEOTIDE SEQUENCE [LARGE SCALE GENOMIC DNA]</scope>
    <source>
        <strain evidence="2">cv. 9930</strain>
    </source>
</reference>
<name>A0A0A0K4T3_CUCSA</name>
<sequence>MLHVSHQNFSTFYHPIGFPFLNSVPKRLRRRIWGFHLVRRLGMNGSVSTSCTTSSSCSFIGLLDWIIGTSRPIHSRRGLS</sequence>